<sequence>MKRTTSLALAALLAAGAAFAQDGATEESALGRAEYMIACAGCHGESGKGDGPLAGLLDISTPDLTELSKRYSGSFPFRNTLLLIDGRNDIRAHGSEMPVWGDRYMSSAEAVAMEQFPGMSREVADAITRGRLLSLVYYLESIQQ</sequence>
<evidence type="ECO:0000313" key="8">
    <source>
        <dbReference type="Proteomes" id="UP000253370"/>
    </source>
</evidence>
<accession>A0A365UAT9</accession>
<dbReference type="GO" id="GO:0009055">
    <property type="term" value="F:electron transfer activity"/>
    <property type="evidence" value="ECO:0007669"/>
    <property type="project" value="InterPro"/>
</dbReference>
<evidence type="ECO:0000259" key="6">
    <source>
        <dbReference type="PROSITE" id="PS51007"/>
    </source>
</evidence>
<dbReference type="OrthoDB" id="335174at2"/>
<evidence type="ECO:0000313" key="7">
    <source>
        <dbReference type="EMBL" id="RBI86156.1"/>
    </source>
</evidence>
<name>A0A365UAT9_9RHOB</name>
<reference evidence="7 8" key="1">
    <citation type="submission" date="2018-07" db="EMBL/GenBank/DDBJ databases">
        <title>Rhodosalinus sp. strain E84T genomic sequence and assembly.</title>
        <authorList>
            <person name="Liu Z.-W."/>
            <person name="Lu D.-C."/>
        </authorList>
    </citation>
    <scope>NUCLEOTIDE SEQUENCE [LARGE SCALE GENOMIC DNA]</scope>
    <source>
        <strain evidence="7 8">E84</strain>
    </source>
</reference>
<dbReference type="Gene3D" id="1.10.760.10">
    <property type="entry name" value="Cytochrome c-like domain"/>
    <property type="match status" value="1"/>
</dbReference>
<proteinExistence type="predicted"/>
<keyword evidence="3 4" id="KW-0408">Iron</keyword>
<feature type="chain" id="PRO_5016677817" evidence="5">
    <location>
        <begin position="21"/>
        <end position="144"/>
    </location>
</feature>
<dbReference type="PROSITE" id="PS51007">
    <property type="entry name" value="CYTC"/>
    <property type="match status" value="1"/>
</dbReference>
<dbReference type="InterPro" id="IPR009056">
    <property type="entry name" value="Cyt_c-like_dom"/>
</dbReference>
<evidence type="ECO:0000256" key="2">
    <source>
        <dbReference type="ARBA" id="ARBA00022723"/>
    </source>
</evidence>
<keyword evidence="5" id="KW-0732">Signal</keyword>
<evidence type="ECO:0000256" key="3">
    <source>
        <dbReference type="ARBA" id="ARBA00023004"/>
    </source>
</evidence>
<keyword evidence="2 4" id="KW-0479">Metal-binding</keyword>
<evidence type="ECO:0000256" key="1">
    <source>
        <dbReference type="ARBA" id="ARBA00022617"/>
    </source>
</evidence>
<evidence type="ECO:0000256" key="5">
    <source>
        <dbReference type="SAM" id="SignalP"/>
    </source>
</evidence>
<dbReference type="GO" id="GO:0046872">
    <property type="term" value="F:metal ion binding"/>
    <property type="evidence" value="ECO:0007669"/>
    <property type="project" value="UniProtKB-KW"/>
</dbReference>
<dbReference type="RefSeq" id="WP_113288393.1">
    <property type="nucleotide sequence ID" value="NZ_QNTQ01000005.1"/>
</dbReference>
<dbReference type="AlphaFoldDB" id="A0A365UAT9"/>
<dbReference type="Pfam" id="PF00034">
    <property type="entry name" value="Cytochrom_C"/>
    <property type="match status" value="1"/>
</dbReference>
<dbReference type="Proteomes" id="UP000253370">
    <property type="component" value="Unassembled WGS sequence"/>
</dbReference>
<dbReference type="SUPFAM" id="SSF46626">
    <property type="entry name" value="Cytochrome c"/>
    <property type="match status" value="1"/>
</dbReference>
<dbReference type="GO" id="GO:0020037">
    <property type="term" value="F:heme binding"/>
    <property type="evidence" value="ECO:0007669"/>
    <property type="project" value="InterPro"/>
</dbReference>
<keyword evidence="8" id="KW-1185">Reference proteome</keyword>
<feature type="domain" description="Cytochrome c" evidence="6">
    <location>
        <begin position="26"/>
        <end position="143"/>
    </location>
</feature>
<feature type="signal peptide" evidence="5">
    <location>
        <begin position="1"/>
        <end position="20"/>
    </location>
</feature>
<comment type="caution">
    <text evidence="7">The sequence shown here is derived from an EMBL/GenBank/DDBJ whole genome shotgun (WGS) entry which is preliminary data.</text>
</comment>
<keyword evidence="1 4" id="KW-0349">Heme</keyword>
<evidence type="ECO:0000256" key="4">
    <source>
        <dbReference type="PROSITE-ProRule" id="PRU00433"/>
    </source>
</evidence>
<protein>
    <submittedName>
        <fullName evidence="7">Cytochrome c</fullName>
    </submittedName>
</protein>
<dbReference type="EMBL" id="QNTQ01000005">
    <property type="protein sequence ID" value="RBI86156.1"/>
    <property type="molecule type" value="Genomic_DNA"/>
</dbReference>
<dbReference type="InterPro" id="IPR036909">
    <property type="entry name" value="Cyt_c-like_dom_sf"/>
</dbReference>
<gene>
    <name evidence="7" type="ORF">DRV85_05205</name>
</gene>
<organism evidence="7 8">
    <name type="scientific">Rhodosalinus halophilus</name>
    <dbReference type="NCBI Taxonomy" id="2259333"/>
    <lineage>
        <taxon>Bacteria</taxon>
        <taxon>Pseudomonadati</taxon>
        <taxon>Pseudomonadota</taxon>
        <taxon>Alphaproteobacteria</taxon>
        <taxon>Rhodobacterales</taxon>
        <taxon>Paracoccaceae</taxon>
        <taxon>Rhodosalinus</taxon>
    </lineage>
</organism>